<feature type="compositionally biased region" description="Acidic residues" evidence="3">
    <location>
        <begin position="875"/>
        <end position="888"/>
    </location>
</feature>
<reference evidence="4" key="1">
    <citation type="submission" date="2022-07" db="EMBL/GenBank/DDBJ databases">
        <title>Draft genome sequence of Zalerion maritima ATCC 34329, a (micro)plastics degrading marine fungus.</title>
        <authorList>
            <person name="Paco A."/>
            <person name="Goncalves M.F.M."/>
            <person name="Rocha-Santos T.A.P."/>
            <person name="Alves A."/>
        </authorList>
    </citation>
    <scope>NUCLEOTIDE SEQUENCE</scope>
    <source>
        <strain evidence="4">ATCC 34329</strain>
    </source>
</reference>
<evidence type="ECO:0000313" key="4">
    <source>
        <dbReference type="EMBL" id="KAJ2897464.1"/>
    </source>
</evidence>
<dbReference type="Proteomes" id="UP001201980">
    <property type="component" value="Unassembled WGS sequence"/>
</dbReference>
<feature type="compositionally biased region" description="Low complexity" evidence="3">
    <location>
        <begin position="229"/>
        <end position="241"/>
    </location>
</feature>
<feature type="compositionally biased region" description="Basic and acidic residues" evidence="3">
    <location>
        <begin position="115"/>
        <end position="125"/>
    </location>
</feature>
<feature type="compositionally biased region" description="Basic and acidic residues" evidence="3">
    <location>
        <begin position="179"/>
        <end position="190"/>
    </location>
</feature>
<evidence type="ECO:0000256" key="2">
    <source>
        <dbReference type="ARBA" id="ARBA00023242"/>
    </source>
</evidence>
<feature type="compositionally biased region" description="Basic residues" evidence="3">
    <location>
        <begin position="17"/>
        <end position="30"/>
    </location>
</feature>
<dbReference type="GO" id="GO:0005634">
    <property type="term" value="C:nucleus"/>
    <property type="evidence" value="ECO:0007669"/>
    <property type="project" value="UniProtKB-SubCell"/>
</dbReference>
<dbReference type="PANTHER" id="PTHR15074:SF5">
    <property type="entry name" value="5-METHYLCYTOSINE G_T MISMATCH-SPECIFIC DNA GLYCOSYLASE"/>
    <property type="match status" value="1"/>
</dbReference>
<keyword evidence="2" id="KW-0539">Nucleus</keyword>
<feature type="compositionally biased region" description="Basic and acidic residues" evidence="3">
    <location>
        <begin position="154"/>
        <end position="171"/>
    </location>
</feature>
<dbReference type="EMBL" id="JAKWBI020000274">
    <property type="protein sequence ID" value="KAJ2897464.1"/>
    <property type="molecule type" value="Genomic_DNA"/>
</dbReference>
<feature type="compositionally biased region" description="Basic and acidic residues" evidence="3">
    <location>
        <begin position="1"/>
        <end position="16"/>
    </location>
</feature>
<evidence type="ECO:0000313" key="5">
    <source>
        <dbReference type="Proteomes" id="UP001201980"/>
    </source>
</evidence>
<dbReference type="PANTHER" id="PTHR15074">
    <property type="entry name" value="METHYL-CPG-BINDING PROTEIN"/>
    <property type="match status" value="1"/>
</dbReference>
<keyword evidence="5" id="KW-1185">Reference proteome</keyword>
<proteinExistence type="predicted"/>
<dbReference type="GO" id="GO:0003677">
    <property type="term" value="F:DNA binding"/>
    <property type="evidence" value="ECO:0007669"/>
    <property type="project" value="InterPro"/>
</dbReference>
<feature type="region of interest" description="Disordered" evidence="3">
    <location>
        <begin position="1"/>
        <end position="341"/>
    </location>
</feature>
<dbReference type="AlphaFoldDB" id="A0AAD5WPF2"/>
<sequence>MASSKDHEVPPGDEHRHRERREKREKRKSRSDKSRHERDEEGSRVHRHRTSRKSKLSSADSDSHSSHSRRHRKDKERDLDDFSELPAQSSVTDLVPELMSRAGSSVPYPSFSKAHSKEDVSRLGRTEPLTPDATDLGAGEEKKRRSQTSRRRSKSVDHSTSRKSSAKKEARPPTPPDTDLSKLKAGDDFHGPAVEPKLESTLPPGVDEDRPRSSLSGMSKSTTRDTKSRVSTKSSKSRTSSQATFKASDRPPMPGVSEVQDGESVMDSMISDSRTASTSATKKKSSRLSTTGKVKKKKKRPKMEELEEQSPESAPDSSPKTPTVQTPQFPPPPPPMGHEKMPTHNIPFHSPVMPIPPIPPPMLSQTPMTDMTGFSAATGFTDATGFSAAAPPPPPPPPLNIQEAPRVDYLLSNGGLPQQVPRTFLSVIPRHSSYRPVNPPLAGCETLFAPFFNLLEQYQSVMNKQGSIAVATGHRTVARRLLDRLENVFSRDLPPTGCSCVMCDSDGIDHHGLGWGEVLERVSGRVDLPSWPPFDISTLGSKPDEGAADLPHRPNSPISLDPDIAPEFRDHYIRQTKKVKASVDKWLTKNEEHAPMPQDIDDDTLAFTILTSLDKDDRPYFNALLAGSRELQPALRAPTPMKRPRVDFIIKCGLSIQRLYRLSQVPRDAETALYLINNPHVHDLIVTISDINPSEWEILTSGRFDGFLWSGADEDALTPTAENPSRGATPAFPPTRGTTPANIRVPSAMGSRTTTPFGPYSRGPTPASFVSIASTNATNRAAVSNDEETELAVLAEVEREIYQGMEALEDAFETLHHRAELVRTALRNRGAALSMSLQQRRAGFGGAVGGGIDVLPGSGNSMYSSYEKPPWAPSTDEDGSESDWGGDDYEIRPDDSASNVASNRHRKMKRRDERRTPAPIAEDEEEA</sequence>
<dbReference type="InterPro" id="IPR045138">
    <property type="entry name" value="MeCP2/MBD4"/>
</dbReference>
<accession>A0AAD5WPF2</accession>
<feature type="region of interest" description="Disordered" evidence="3">
    <location>
        <begin position="865"/>
        <end position="927"/>
    </location>
</feature>
<feature type="region of interest" description="Disordered" evidence="3">
    <location>
        <begin position="538"/>
        <end position="561"/>
    </location>
</feature>
<evidence type="ECO:0008006" key="6">
    <source>
        <dbReference type="Google" id="ProtNLM"/>
    </source>
</evidence>
<feature type="compositionally biased region" description="Basic residues" evidence="3">
    <location>
        <begin position="45"/>
        <end position="55"/>
    </location>
</feature>
<name>A0AAD5WPF2_9PEZI</name>
<comment type="caution">
    <text evidence="4">The sequence shown here is derived from an EMBL/GenBank/DDBJ whole genome shotgun (WGS) entry which is preliminary data.</text>
</comment>
<evidence type="ECO:0000256" key="1">
    <source>
        <dbReference type="ARBA" id="ARBA00004123"/>
    </source>
</evidence>
<comment type="subcellular location">
    <subcellularLocation>
        <location evidence="1">Nucleus</location>
    </subcellularLocation>
</comment>
<feature type="compositionally biased region" description="Basic residues" evidence="3">
    <location>
        <begin position="144"/>
        <end position="153"/>
    </location>
</feature>
<feature type="compositionally biased region" description="Basic and acidic residues" evidence="3">
    <location>
        <begin position="31"/>
        <end position="44"/>
    </location>
</feature>
<gene>
    <name evidence="4" type="ORF">MKZ38_004658</name>
</gene>
<feature type="region of interest" description="Disordered" evidence="3">
    <location>
        <begin position="717"/>
        <end position="752"/>
    </location>
</feature>
<organism evidence="4 5">
    <name type="scientific">Zalerion maritima</name>
    <dbReference type="NCBI Taxonomy" id="339359"/>
    <lineage>
        <taxon>Eukaryota</taxon>
        <taxon>Fungi</taxon>
        <taxon>Dikarya</taxon>
        <taxon>Ascomycota</taxon>
        <taxon>Pezizomycotina</taxon>
        <taxon>Sordariomycetes</taxon>
        <taxon>Lulworthiomycetidae</taxon>
        <taxon>Lulworthiales</taxon>
        <taxon>Lulworthiaceae</taxon>
        <taxon>Zalerion</taxon>
    </lineage>
</organism>
<evidence type="ECO:0000256" key="3">
    <source>
        <dbReference type="SAM" id="MobiDB-lite"/>
    </source>
</evidence>
<protein>
    <recommendedName>
        <fullName evidence="6">5-methylcytosine g t mismatch-specific dna</fullName>
    </recommendedName>
</protein>